<dbReference type="InterPro" id="IPR019800">
    <property type="entry name" value="Glyco_hydro_3_AS"/>
</dbReference>
<accession>A0A953M0S5</accession>
<organism evidence="7 8">
    <name type="scientific">Candidatus Nitrobium versatile</name>
    <dbReference type="NCBI Taxonomy" id="2884831"/>
    <lineage>
        <taxon>Bacteria</taxon>
        <taxon>Pseudomonadati</taxon>
        <taxon>Nitrospirota</taxon>
        <taxon>Nitrospiria</taxon>
        <taxon>Nitrospirales</taxon>
        <taxon>Nitrospiraceae</taxon>
        <taxon>Candidatus Nitrobium</taxon>
    </lineage>
</organism>
<evidence type="ECO:0000259" key="6">
    <source>
        <dbReference type="Pfam" id="PF00933"/>
    </source>
</evidence>
<proteinExistence type="inferred from homology"/>
<dbReference type="AlphaFoldDB" id="A0A953M0S5"/>
<dbReference type="InterPro" id="IPR050226">
    <property type="entry name" value="NagZ_Beta-hexosaminidase"/>
</dbReference>
<dbReference type="Pfam" id="PF00933">
    <property type="entry name" value="Glyco_hydro_3"/>
    <property type="match status" value="1"/>
</dbReference>
<evidence type="ECO:0000256" key="2">
    <source>
        <dbReference type="ARBA" id="ARBA00005336"/>
    </source>
</evidence>
<reference evidence="7" key="2">
    <citation type="submission" date="2021-08" db="EMBL/GenBank/DDBJ databases">
        <authorList>
            <person name="Dalcin Martins P."/>
        </authorList>
    </citation>
    <scope>NUCLEOTIDE SEQUENCE</scope>
    <source>
        <strain evidence="7">MAG_39</strain>
    </source>
</reference>
<dbReference type="InterPro" id="IPR036962">
    <property type="entry name" value="Glyco_hydro_3_N_sf"/>
</dbReference>
<comment type="caution">
    <text evidence="7">The sequence shown here is derived from an EMBL/GenBank/DDBJ whole genome shotgun (WGS) entry which is preliminary data.</text>
</comment>
<dbReference type="SUPFAM" id="SSF51445">
    <property type="entry name" value="(Trans)glycosidases"/>
    <property type="match status" value="1"/>
</dbReference>
<dbReference type="Proteomes" id="UP000705867">
    <property type="component" value="Unassembled WGS sequence"/>
</dbReference>
<protein>
    <recommendedName>
        <fullName evidence="3">beta-N-acetylhexosaminidase</fullName>
        <ecNumber evidence="3">3.2.1.52</ecNumber>
    </recommendedName>
</protein>
<dbReference type="Gene3D" id="3.20.20.300">
    <property type="entry name" value="Glycoside hydrolase, family 3, N-terminal domain"/>
    <property type="match status" value="1"/>
</dbReference>
<evidence type="ECO:0000313" key="7">
    <source>
        <dbReference type="EMBL" id="MBZ0154847.1"/>
    </source>
</evidence>
<dbReference type="GO" id="GO:0004563">
    <property type="term" value="F:beta-N-acetylhexosaminidase activity"/>
    <property type="evidence" value="ECO:0007669"/>
    <property type="project" value="UniProtKB-EC"/>
</dbReference>
<dbReference type="PROSITE" id="PS00775">
    <property type="entry name" value="GLYCOSYL_HYDROL_F3"/>
    <property type="match status" value="1"/>
</dbReference>
<feature type="domain" description="Glycoside hydrolase family 3 N-terminal" evidence="6">
    <location>
        <begin position="11"/>
        <end position="328"/>
    </location>
</feature>
<keyword evidence="5" id="KW-0326">Glycosidase</keyword>
<dbReference type="PANTHER" id="PTHR30480">
    <property type="entry name" value="BETA-HEXOSAMINIDASE-RELATED"/>
    <property type="match status" value="1"/>
</dbReference>
<gene>
    <name evidence="7" type="ORF">K8I29_01360</name>
</gene>
<dbReference type="InterPro" id="IPR001764">
    <property type="entry name" value="Glyco_hydro_3_N"/>
</dbReference>
<evidence type="ECO:0000256" key="1">
    <source>
        <dbReference type="ARBA" id="ARBA00001231"/>
    </source>
</evidence>
<keyword evidence="4" id="KW-0378">Hydrolase</keyword>
<sequence>MQIVGISAPGTLEKRLCQLVISRLNGNDIRDKEYRAKMAGLVEKGIGGFIVFGGEREEVRAFLRSLQSMAAVPLFIASDIERGVVQQITGTTPFPCPMAIAAAVERDDPEAVALLDAALGAVAAEAMDTGINMPLIPVMDVNRNPDNPIICTRAFSDSPEMVSWFGVRYLSILGRAGLIPCAKHFPGHGDTAVDSHIALPVIGKSRTDLMETDILPFRRAVEAGAGSIMIGHLTVPALDGRPASLSRKVITGLLREDLGFSGLVLTDALNMDALKDFGRVPVECINAGADILLHPSDADDAVRELHHAVVAGELAEETVETAVARILKAKEGLGAAHNNIPPGIPDLIAHRALSSALVERSITLVRHAPGLLPVAGDGVLLVLAGDPSFHEETPLRGYFRDVVPLRATGDLSGRKAVFALFTSVAAWRGSSGIEAGERDRILALLRKAGPSLVISFGSPYVLRYFEEAACLIAAYEATPSAQEAVLRCLKGERNFRGRLPVDPSLFPGKKEK</sequence>
<dbReference type="PANTHER" id="PTHR30480:SF13">
    <property type="entry name" value="BETA-HEXOSAMINIDASE"/>
    <property type="match status" value="1"/>
</dbReference>
<dbReference type="Gene3D" id="3.40.50.1700">
    <property type="entry name" value="Glycoside hydrolase family 3 C-terminal domain"/>
    <property type="match status" value="1"/>
</dbReference>
<evidence type="ECO:0000256" key="3">
    <source>
        <dbReference type="ARBA" id="ARBA00012663"/>
    </source>
</evidence>
<dbReference type="GO" id="GO:0009254">
    <property type="term" value="P:peptidoglycan turnover"/>
    <property type="evidence" value="ECO:0007669"/>
    <property type="project" value="TreeGrafter"/>
</dbReference>
<evidence type="ECO:0000313" key="8">
    <source>
        <dbReference type="Proteomes" id="UP000705867"/>
    </source>
</evidence>
<dbReference type="EMBL" id="JAIOIV010000014">
    <property type="protein sequence ID" value="MBZ0154847.1"/>
    <property type="molecule type" value="Genomic_DNA"/>
</dbReference>
<evidence type="ECO:0000256" key="5">
    <source>
        <dbReference type="ARBA" id="ARBA00023295"/>
    </source>
</evidence>
<dbReference type="InterPro" id="IPR036881">
    <property type="entry name" value="Glyco_hydro_3_C_sf"/>
</dbReference>
<comment type="catalytic activity">
    <reaction evidence="1">
        <text>Hydrolysis of terminal non-reducing N-acetyl-D-hexosamine residues in N-acetyl-beta-D-hexosaminides.</text>
        <dbReference type="EC" id="3.2.1.52"/>
    </reaction>
</comment>
<name>A0A953M0S5_9BACT</name>
<dbReference type="InterPro" id="IPR017853">
    <property type="entry name" value="GH"/>
</dbReference>
<dbReference type="GO" id="GO:0005975">
    <property type="term" value="P:carbohydrate metabolic process"/>
    <property type="evidence" value="ECO:0007669"/>
    <property type="project" value="InterPro"/>
</dbReference>
<reference evidence="7" key="1">
    <citation type="journal article" date="2021" name="bioRxiv">
        <title>Unraveling nitrogen, sulfur and carbon metabolic pathways and microbial community transcriptional responses to substrate deprivation and toxicity stresses in a bioreactor mimicking anoxic brackish coastal sediment conditions.</title>
        <authorList>
            <person name="Martins P.D."/>
            <person name="Echeveste M.J."/>
            <person name="Arshad A."/>
            <person name="Kurth J."/>
            <person name="Ouboter H."/>
            <person name="Jetten M.S.M."/>
            <person name="Welte C.U."/>
        </authorList>
    </citation>
    <scope>NUCLEOTIDE SEQUENCE</scope>
    <source>
        <strain evidence="7">MAG_39</strain>
    </source>
</reference>
<comment type="similarity">
    <text evidence="2">Belongs to the glycosyl hydrolase 3 family.</text>
</comment>
<dbReference type="EC" id="3.2.1.52" evidence="3"/>
<evidence type="ECO:0000256" key="4">
    <source>
        <dbReference type="ARBA" id="ARBA00022801"/>
    </source>
</evidence>